<dbReference type="Proteomes" id="UP000663981">
    <property type="component" value="Unassembled WGS sequence"/>
</dbReference>
<gene>
    <name evidence="6" type="ORF">I7822_17395</name>
</gene>
<dbReference type="SUPFAM" id="SSF53822">
    <property type="entry name" value="Periplasmic binding protein-like I"/>
    <property type="match status" value="1"/>
</dbReference>
<comment type="similarity">
    <text evidence="2">Belongs to the bacterial solute-binding protein 2 family.</text>
</comment>
<evidence type="ECO:0000256" key="1">
    <source>
        <dbReference type="ARBA" id="ARBA00004196"/>
    </source>
</evidence>
<keyword evidence="3 4" id="KW-0732">Signal</keyword>
<comment type="subcellular location">
    <subcellularLocation>
        <location evidence="1">Cell envelope</location>
    </subcellularLocation>
</comment>
<sequence>MKKLFSFQMIILIMLVFTLVGCNTSNTTSESADSSSNEEKPKVVVVLQSLTSEYWNFVQAGAKQAFKDFNVDGTILGPSSESQVMEQINMMQDALTKGPDALVVSATQPETAIPTFNQYKENNIPVLLINQDVEWVDKVTFIGTDNFTAGKKGGELLASKLQKGDKVALIGGVLGSQTHRDRLDGAKEGLVAAGMEVVAEQPADSDKSKAMNVMENIIESNPELKGVFVSSDDMAMGASRGVQNKGVEVQVVGLDGTVESIESVIKGNTVGTVAQNPYDMGYKGVENAIKAIKGESVEKRIDTGAEVITKENAQERLDFLKSISE</sequence>
<dbReference type="Pfam" id="PF13407">
    <property type="entry name" value="Peripla_BP_4"/>
    <property type="match status" value="1"/>
</dbReference>
<organism evidence="6 7">
    <name type="scientific">Metabacillus bambusae</name>
    <dbReference type="NCBI Taxonomy" id="2795218"/>
    <lineage>
        <taxon>Bacteria</taxon>
        <taxon>Bacillati</taxon>
        <taxon>Bacillota</taxon>
        <taxon>Bacilli</taxon>
        <taxon>Bacillales</taxon>
        <taxon>Bacillaceae</taxon>
        <taxon>Metabacillus</taxon>
    </lineage>
</organism>
<dbReference type="PROSITE" id="PS51257">
    <property type="entry name" value="PROKAR_LIPOPROTEIN"/>
    <property type="match status" value="1"/>
</dbReference>
<dbReference type="PANTHER" id="PTHR46847:SF1">
    <property type="entry name" value="D-ALLOSE-BINDING PERIPLASMIC PROTEIN-RELATED"/>
    <property type="match status" value="1"/>
</dbReference>
<evidence type="ECO:0000256" key="2">
    <source>
        <dbReference type="ARBA" id="ARBA00007639"/>
    </source>
</evidence>
<dbReference type="RefSeq" id="WP_207980386.1">
    <property type="nucleotide sequence ID" value="NZ_JAGDEL010000014.1"/>
</dbReference>
<evidence type="ECO:0000256" key="4">
    <source>
        <dbReference type="SAM" id="SignalP"/>
    </source>
</evidence>
<keyword evidence="7" id="KW-1185">Reference proteome</keyword>
<evidence type="ECO:0000313" key="7">
    <source>
        <dbReference type="Proteomes" id="UP000663981"/>
    </source>
</evidence>
<protein>
    <submittedName>
        <fullName evidence="6">Sugar ABC transporter substrate-binding protein</fullName>
    </submittedName>
</protein>
<dbReference type="InterPro" id="IPR025997">
    <property type="entry name" value="SBP_2_dom"/>
</dbReference>
<dbReference type="EMBL" id="JAGDEL010000014">
    <property type="protein sequence ID" value="MBO1513429.1"/>
    <property type="molecule type" value="Genomic_DNA"/>
</dbReference>
<proteinExistence type="inferred from homology"/>
<evidence type="ECO:0000256" key="3">
    <source>
        <dbReference type="ARBA" id="ARBA00022729"/>
    </source>
</evidence>
<feature type="signal peptide" evidence="4">
    <location>
        <begin position="1"/>
        <end position="22"/>
    </location>
</feature>
<accession>A0ABS3N5V3</accession>
<reference evidence="6 7" key="1">
    <citation type="submission" date="2021-03" db="EMBL/GenBank/DDBJ databases">
        <title>Whole genome sequence of Metabacillus bambusae BG109.</title>
        <authorList>
            <person name="Jeong J.W."/>
        </authorList>
    </citation>
    <scope>NUCLEOTIDE SEQUENCE [LARGE SCALE GENOMIC DNA]</scope>
    <source>
        <strain evidence="6 7">BG109</strain>
    </source>
</reference>
<comment type="caution">
    <text evidence="6">The sequence shown here is derived from an EMBL/GenBank/DDBJ whole genome shotgun (WGS) entry which is preliminary data.</text>
</comment>
<feature type="domain" description="Periplasmic binding protein" evidence="5">
    <location>
        <begin position="43"/>
        <end position="295"/>
    </location>
</feature>
<feature type="chain" id="PRO_5046543444" evidence="4">
    <location>
        <begin position="23"/>
        <end position="325"/>
    </location>
</feature>
<dbReference type="InterPro" id="IPR028082">
    <property type="entry name" value="Peripla_BP_I"/>
</dbReference>
<dbReference type="Gene3D" id="3.40.50.2300">
    <property type="match status" value="2"/>
</dbReference>
<evidence type="ECO:0000313" key="6">
    <source>
        <dbReference type="EMBL" id="MBO1513429.1"/>
    </source>
</evidence>
<evidence type="ECO:0000259" key="5">
    <source>
        <dbReference type="Pfam" id="PF13407"/>
    </source>
</evidence>
<dbReference type="PANTHER" id="PTHR46847">
    <property type="entry name" value="D-ALLOSE-BINDING PERIPLASMIC PROTEIN-RELATED"/>
    <property type="match status" value="1"/>
</dbReference>
<name>A0ABS3N5V3_9BACI</name>
<dbReference type="CDD" id="cd01536">
    <property type="entry name" value="PBP1_ABC_sugar_binding-like"/>
    <property type="match status" value="1"/>
</dbReference>